<evidence type="ECO:0000256" key="4">
    <source>
        <dbReference type="ARBA" id="ARBA00022692"/>
    </source>
</evidence>
<sequence>MANLLLAVIYLAFISLGLPDGLLGAAWPTMSGDIGARLGWAGGISMVISAGTIASALLSDRLTLRFGAGRVTAASVAITALALLGFSVAPNYAVLVLMAIPYGLGAGGVDAALNNYVAIHYTSRHMSWLHCMWGLGALIGPYVMGFSLVHGGGWQWGYRSVGLLQVALTVMLIVSLPLWTARPKQATGAELRHAEESDPVTAASEPAKPLGLAGVLRIKGAPQILVMFFCYCAIEQTAMLWASSYMARVDHVSATQSASLASLFFIGITVGRFLSGFLTMRFTDPQMIRLGCAFLFVGIAALAIPLHAVWLSALAFVIIGLGCAPVYPCVIHSTPTYFGEDKSQAIVGVQMACAYTGTLLMPPLFGMVAQWTTIALLPWFLLVFTLLMTGMHEWLRRVRADAVFA</sequence>
<keyword evidence="10" id="KW-1185">Reference proteome</keyword>
<feature type="transmembrane region" description="Helical" evidence="7">
    <location>
        <begin position="128"/>
        <end position="149"/>
    </location>
</feature>
<dbReference type="RefSeq" id="WP_033515799.1">
    <property type="nucleotide sequence ID" value="NZ_JGYV01000001.1"/>
</dbReference>
<evidence type="ECO:0000256" key="1">
    <source>
        <dbReference type="ARBA" id="ARBA00004651"/>
    </source>
</evidence>
<keyword evidence="6 7" id="KW-0472">Membrane</keyword>
<feature type="transmembrane region" description="Helical" evidence="7">
    <location>
        <begin position="254"/>
        <end position="275"/>
    </location>
</feature>
<dbReference type="PANTHER" id="PTHR23514">
    <property type="entry name" value="BYPASS OF STOP CODON PROTEIN 6"/>
    <property type="match status" value="1"/>
</dbReference>
<dbReference type="InterPro" id="IPR051788">
    <property type="entry name" value="MFS_Transporter"/>
</dbReference>
<evidence type="ECO:0000256" key="5">
    <source>
        <dbReference type="ARBA" id="ARBA00022989"/>
    </source>
</evidence>
<feature type="transmembrane region" description="Helical" evidence="7">
    <location>
        <begin position="71"/>
        <end position="89"/>
    </location>
</feature>
<dbReference type="PROSITE" id="PS50850">
    <property type="entry name" value="MFS"/>
    <property type="match status" value="1"/>
</dbReference>
<proteinExistence type="inferred from homology"/>
<dbReference type="Pfam" id="PF07690">
    <property type="entry name" value="MFS_1"/>
    <property type="match status" value="1"/>
</dbReference>
<feature type="transmembrane region" description="Helical" evidence="7">
    <location>
        <begin position="287"/>
        <end position="304"/>
    </location>
</feature>
<dbReference type="SUPFAM" id="SSF103473">
    <property type="entry name" value="MFS general substrate transporter"/>
    <property type="match status" value="1"/>
</dbReference>
<evidence type="ECO:0000256" key="6">
    <source>
        <dbReference type="ARBA" id="ARBA00023136"/>
    </source>
</evidence>
<reference evidence="9 10" key="1">
    <citation type="submission" date="2014-03" db="EMBL/GenBank/DDBJ databases">
        <title>Genomics of Bifidobacteria.</title>
        <authorList>
            <person name="Ventura M."/>
            <person name="Milani C."/>
            <person name="Lugli G.A."/>
        </authorList>
    </citation>
    <scope>NUCLEOTIDE SEQUENCE [LARGE SCALE GENOMIC DNA]</scope>
    <source>
        <strain evidence="9 10">LMG 10738</strain>
    </source>
</reference>
<dbReference type="STRING" id="1688.BCUN_0153"/>
<feature type="transmembrane region" description="Helical" evidence="7">
    <location>
        <begin position="40"/>
        <end position="59"/>
    </location>
</feature>
<evidence type="ECO:0000256" key="2">
    <source>
        <dbReference type="ARBA" id="ARBA00008335"/>
    </source>
</evidence>
<protein>
    <submittedName>
        <fullName evidence="9">Multidrug resistance protein</fullName>
    </submittedName>
</protein>
<feature type="transmembrane region" description="Helical" evidence="7">
    <location>
        <begin position="224"/>
        <end position="242"/>
    </location>
</feature>
<dbReference type="InterPro" id="IPR011701">
    <property type="entry name" value="MFS"/>
</dbReference>
<name>A0A087B3Q8_9BIFI</name>
<comment type="subcellular location">
    <subcellularLocation>
        <location evidence="1">Cell membrane</location>
        <topology evidence="1">Multi-pass membrane protein</topology>
    </subcellularLocation>
</comment>
<gene>
    <name evidence="9" type="ORF">BCUN_0153</name>
</gene>
<feature type="transmembrane region" description="Helical" evidence="7">
    <location>
        <begin position="371"/>
        <end position="389"/>
    </location>
</feature>
<organism evidence="9 10">
    <name type="scientific">Bifidobacterium cuniculi</name>
    <dbReference type="NCBI Taxonomy" id="1688"/>
    <lineage>
        <taxon>Bacteria</taxon>
        <taxon>Bacillati</taxon>
        <taxon>Actinomycetota</taxon>
        <taxon>Actinomycetes</taxon>
        <taxon>Bifidobacteriales</taxon>
        <taxon>Bifidobacteriaceae</taxon>
        <taxon>Bifidobacterium</taxon>
    </lineage>
</organism>
<evidence type="ECO:0000313" key="10">
    <source>
        <dbReference type="Proteomes" id="UP000029067"/>
    </source>
</evidence>
<keyword evidence="5 7" id="KW-1133">Transmembrane helix</keyword>
<feature type="transmembrane region" description="Helical" evidence="7">
    <location>
        <begin position="310"/>
        <end position="333"/>
    </location>
</feature>
<dbReference type="eggNOG" id="COG0738">
    <property type="taxonomic scope" value="Bacteria"/>
</dbReference>
<dbReference type="OrthoDB" id="9795150at2"/>
<evidence type="ECO:0000256" key="7">
    <source>
        <dbReference type="SAM" id="Phobius"/>
    </source>
</evidence>
<dbReference type="Proteomes" id="UP000029067">
    <property type="component" value="Unassembled WGS sequence"/>
</dbReference>
<dbReference type="InterPro" id="IPR036259">
    <property type="entry name" value="MFS_trans_sf"/>
</dbReference>
<dbReference type="EMBL" id="JGYV01000001">
    <property type="protein sequence ID" value="KFI65658.1"/>
    <property type="molecule type" value="Genomic_DNA"/>
</dbReference>
<accession>A0A087B3Q8</accession>
<dbReference type="AlphaFoldDB" id="A0A087B3Q8"/>
<feature type="transmembrane region" description="Helical" evidence="7">
    <location>
        <begin position="95"/>
        <end position="116"/>
    </location>
</feature>
<feature type="transmembrane region" description="Helical" evidence="7">
    <location>
        <begin position="345"/>
        <end position="365"/>
    </location>
</feature>
<keyword evidence="4 7" id="KW-0812">Transmembrane</keyword>
<dbReference type="InterPro" id="IPR020846">
    <property type="entry name" value="MFS_dom"/>
</dbReference>
<evidence type="ECO:0000313" key="9">
    <source>
        <dbReference type="EMBL" id="KFI65658.1"/>
    </source>
</evidence>
<dbReference type="GO" id="GO:0005886">
    <property type="term" value="C:plasma membrane"/>
    <property type="evidence" value="ECO:0007669"/>
    <property type="project" value="UniProtKB-SubCell"/>
</dbReference>
<comment type="caution">
    <text evidence="9">The sequence shown here is derived from an EMBL/GenBank/DDBJ whole genome shotgun (WGS) entry which is preliminary data.</text>
</comment>
<evidence type="ECO:0000259" key="8">
    <source>
        <dbReference type="PROSITE" id="PS50850"/>
    </source>
</evidence>
<keyword evidence="3" id="KW-0813">Transport</keyword>
<dbReference type="Gene3D" id="1.20.1250.20">
    <property type="entry name" value="MFS general substrate transporter like domains"/>
    <property type="match status" value="2"/>
</dbReference>
<feature type="domain" description="Major facilitator superfamily (MFS) profile" evidence="8">
    <location>
        <begin position="5"/>
        <end position="396"/>
    </location>
</feature>
<evidence type="ECO:0000256" key="3">
    <source>
        <dbReference type="ARBA" id="ARBA00022448"/>
    </source>
</evidence>
<dbReference type="GO" id="GO:0022857">
    <property type="term" value="F:transmembrane transporter activity"/>
    <property type="evidence" value="ECO:0007669"/>
    <property type="project" value="InterPro"/>
</dbReference>
<dbReference type="PANTHER" id="PTHR23514:SF3">
    <property type="entry name" value="BYPASS OF STOP CODON PROTEIN 6"/>
    <property type="match status" value="1"/>
</dbReference>
<comment type="similarity">
    <text evidence="2">Belongs to the major facilitator superfamily.</text>
</comment>
<feature type="transmembrane region" description="Helical" evidence="7">
    <location>
        <begin position="161"/>
        <end position="179"/>
    </location>
</feature>